<keyword evidence="5 11" id="KW-0548">Nucleotidyltransferase</keyword>
<dbReference type="GO" id="GO:0008408">
    <property type="term" value="F:3'-5' exonuclease activity"/>
    <property type="evidence" value="ECO:0007669"/>
    <property type="project" value="InterPro"/>
</dbReference>
<evidence type="ECO:0000256" key="1">
    <source>
        <dbReference type="ARBA" id="ARBA00004496"/>
    </source>
</evidence>
<evidence type="ECO:0000256" key="6">
    <source>
        <dbReference type="ARBA" id="ARBA00022705"/>
    </source>
</evidence>
<evidence type="ECO:0000256" key="2">
    <source>
        <dbReference type="ARBA" id="ARBA00012417"/>
    </source>
</evidence>
<dbReference type="KEGG" id="bmei:Spa11_02150"/>
<dbReference type="InterPro" id="IPR029460">
    <property type="entry name" value="DNAPol_HHH"/>
</dbReference>
<dbReference type="GO" id="GO:0003676">
    <property type="term" value="F:nucleic acid binding"/>
    <property type="evidence" value="ECO:0007669"/>
    <property type="project" value="InterPro"/>
</dbReference>
<dbReference type="Proteomes" id="UP000316426">
    <property type="component" value="Chromosome"/>
</dbReference>
<dbReference type="SUPFAM" id="SSF89550">
    <property type="entry name" value="PHP domain-like"/>
    <property type="match status" value="1"/>
</dbReference>
<dbReference type="Pfam" id="PF07733">
    <property type="entry name" value="DNA_pol3_alpha"/>
    <property type="match status" value="1"/>
</dbReference>
<dbReference type="GO" id="GO:0003887">
    <property type="term" value="F:DNA-directed DNA polymerase activity"/>
    <property type="evidence" value="ECO:0007669"/>
    <property type="project" value="UniProtKB-KW"/>
</dbReference>
<evidence type="ECO:0000313" key="12">
    <source>
        <dbReference type="Proteomes" id="UP000316426"/>
    </source>
</evidence>
<dbReference type="InterPro" id="IPR016195">
    <property type="entry name" value="Pol/histidinol_Pase-like"/>
</dbReference>
<dbReference type="InterPro" id="IPR040982">
    <property type="entry name" value="DNA_pol3_finger"/>
</dbReference>
<reference evidence="11 12" key="1">
    <citation type="submission" date="2019-02" db="EMBL/GenBank/DDBJ databases">
        <title>Deep-cultivation of Planctomycetes and their phenomic and genomic characterization uncovers novel biology.</title>
        <authorList>
            <person name="Wiegand S."/>
            <person name="Jogler M."/>
            <person name="Boedeker C."/>
            <person name="Pinto D."/>
            <person name="Vollmers J."/>
            <person name="Rivas-Marin E."/>
            <person name="Kohn T."/>
            <person name="Peeters S.H."/>
            <person name="Heuer A."/>
            <person name="Rast P."/>
            <person name="Oberbeckmann S."/>
            <person name="Bunk B."/>
            <person name="Jeske O."/>
            <person name="Meyerdierks A."/>
            <person name="Storesund J.E."/>
            <person name="Kallscheuer N."/>
            <person name="Luecker S."/>
            <person name="Lage O.M."/>
            <person name="Pohl T."/>
            <person name="Merkel B.J."/>
            <person name="Hornburger P."/>
            <person name="Mueller R.-W."/>
            <person name="Bruemmer F."/>
            <person name="Labrenz M."/>
            <person name="Spormann A.M."/>
            <person name="Op den Camp H."/>
            <person name="Overmann J."/>
            <person name="Amann R."/>
            <person name="Jetten M.S.M."/>
            <person name="Mascher T."/>
            <person name="Medema M.H."/>
            <person name="Devos D.P."/>
            <person name="Kaster A.-K."/>
            <person name="Ovreas L."/>
            <person name="Rohde M."/>
            <person name="Galperin M.Y."/>
            <person name="Jogler C."/>
        </authorList>
    </citation>
    <scope>NUCLEOTIDE SEQUENCE [LARGE SCALE GENOMIC DNA]</scope>
    <source>
        <strain evidence="11 12">Spa11</strain>
    </source>
</reference>
<keyword evidence="4 11" id="KW-0808">Transferase</keyword>
<proteinExistence type="predicted"/>
<dbReference type="InterPro" id="IPR004805">
    <property type="entry name" value="DnaE2/DnaE/PolC"/>
</dbReference>
<evidence type="ECO:0000313" key="11">
    <source>
        <dbReference type="EMBL" id="QDV72045.1"/>
    </source>
</evidence>
<dbReference type="Pfam" id="PF01336">
    <property type="entry name" value="tRNA_anti-codon"/>
    <property type="match status" value="1"/>
</dbReference>
<dbReference type="CDD" id="cd04485">
    <property type="entry name" value="DnaE_OBF"/>
    <property type="match status" value="1"/>
</dbReference>
<dbReference type="Gene3D" id="1.10.150.870">
    <property type="match status" value="1"/>
</dbReference>
<accession>A0A518K2R6</accession>
<dbReference type="Pfam" id="PF14579">
    <property type="entry name" value="HHH_6"/>
    <property type="match status" value="1"/>
</dbReference>
<dbReference type="InterPro" id="IPR011708">
    <property type="entry name" value="DNA_pol3_alpha_NTPase_dom"/>
</dbReference>
<dbReference type="AlphaFoldDB" id="A0A518K2R6"/>
<dbReference type="InterPro" id="IPR004013">
    <property type="entry name" value="PHP_dom"/>
</dbReference>
<dbReference type="GO" id="GO:0005737">
    <property type="term" value="C:cytoplasm"/>
    <property type="evidence" value="ECO:0007669"/>
    <property type="project" value="UniProtKB-SubCell"/>
</dbReference>
<comment type="catalytic activity">
    <reaction evidence="8">
        <text>DNA(n) + a 2'-deoxyribonucleoside 5'-triphosphate = DNA(n+1) + diphosphate</text>
        <dbReference type="Rhea" id="RHEA:22508"/>
        <dbReference type="Rhea" id="RHEA-COMP:17339"/>
        <dbReference type="Rhea" id="RHEA-COMP:17340"/>
        <dbReference type="ChEBI" id="CHEBI:33019"/>
        <dbReference type="ChEBI" id="CHEBI:61560"/>
        <dbReference type="ChEBI" id="CHEBI:173112"/>
        <dbReference type="EC" id="2.7.7.7"/>
    </reaction>
</comment>
<organism evidence="11 12">
    <name type="scientific">Botrimarina mediterranea</name>
    <dbReference type="NCBI Taxonomy" id="2528022"/>
    <lineage>
        <taxon>Bacteria</taxon>
        <taxon>Pseudomonadati</taxon>
        <taxon>Planctomycetota</taxon>
        <taxon>Planctomycetia</taxon>
        <taxon>Pirellulales</taxon>
        <taxon>Lacipirellulaceae</taxon>
        <taxon>Botrimarina</taxon>
    </lineage>
</organism>
<sequence>MPYHGAAGTGDGPAHKILLASLLPTADRPLPTLPVMEVITRPFVHLHCHSHYSLLDGASPVKKLVARAKELNMNALALTDHGNLYGALEFYKACKAEGINPIVGYEAYIAPGSRFEKEGATRSKEAAYHLTLLAKDRAGFRNLVKMASRAYLEGFYHKPRIDKELLADHNEGIICLSGCVSGELSRSLLSGASADEAMARGAEISGWFSKVFGDRYFLEIQDNGVEIQRAAKELTVELANRQGLPLVATSDAHYVNQEDAEAQDVLLCINTGRFRTDTNRMKMEGDQFYLRAPEDMYAAMPDVADAVARSQEIADSVDLDLELGKRYFPTFTAPNNDKPDIKASEAYLRELVLSGLKERYAKTPERWQNGDASTGELSDEVLARVDRELGVINKLGFPDYFLIVWDFVRFAVENNIPSTARGSGVGSIVCYALRMSHVCPLQYDLLFERFLDESRLEAPDIDIDFCKERRGEVIQYVKDKYGEANVAQIGTFGTLAARAAIKDVGRTMSMPIFRVDQITAMVPEQLGITLEKALETSEELKKAYEGDPEIRELLDLAKKVEGLARNVGTHAAAVVISEKPVDEYVPLQRVKGKTEVITQWAMGDVEAAGLLKMDFLGLRNLTILAKSVELIEQSTGEKVDPYEFPIDDKESYALLCRGETKGIFQLESGGIRDLLQRMKPDNFLDIIATAALYRPGPLEGGMVDQYIEVKHGRRPAEYPHPVMEEVLAETHGVMVYQEQVMRILNRLGKIPLSEAYSCIKAISKKKLPMIAKFYEEFLKGAQEQGLDKKKAEDLFEMIKKFAGYGFNKSHSTAYALIAYMTAYLKAHYPVQFMAALLSGDIPGRNFKSKDALVEHIEDCERMGIAVDAPTVNTSSVDFAVVPHKEEGYKHDFKIIFGLSAIKACGGGAAEAIVAARKKGGPFKDLYDFCERVDPSSCNRSTIETLIKAGAMDVFGANRASLMAGIDKAMQSGASVLADRKSGQKGLFGEEIEAAAAPAPLPDVPELDEKERLTMEKEVLGYYLSSHPLAEYEQTLRTFCSHSSTQCGGLEHRTEVVMGGMLAAIKMSHTKNPKPGAPSKYAMWDLEDMDGIMRCIMWPEQFAQFGHLVTGDAIVGIRGAVDRRPGAEEVNLIVNELMPIEELSERYTSGVVISLREADGVERLESLREILRGYPGAKSLKLALALEDGGRVQLDCPKGVDLTQELRTRVDDLLGPGAFRLTGGAPPPKAPTPKKWGKREPARA</sequence>
<dbReference type="NCBIfam" id="NF004226">
    <property type="entry name" value="PRK05673.1"/>
    <property type="match status" value="1"/>
</dbReference>
<evidence type="ECO:0000256" key="4">
    <source>
        <dbReference type="ARBA" id="ARBA00022679"/>
    </source>
</evidence>
<dbReference type="EMBL" id="CP036349">
    <property type="protein sequence ID" value="QDV72045.1"/>
    <property type="molecule type" value="Genomic_DNA"/>
</dbReference>
<gene>
    <name evidence="11" type="primary">dnaE</name>
    <name evidence="11" type="ORF">Spa11_02150</name>
</gene>
<keyword evidence="12" id="KW-1185">Reference proteome</keyword>
<dbReference type="CDD" id="cd12113">
    <property type="entry name" value="PHP_PolIIIA_DnaE3"/>
    <property type="match status" value="1"/>
</dbReference>
<evidence type="ECO:0000256" key="3">
    <source>
        <dbReference type="ARBA" id="ARBA00019114"/>
    </source>
</evidence>
<keyword evidence="6" id="KW-0235">DNA replication</keyword>
<dbReference type="InterPro" id="IPR004365">
    <property type="entry name" value="NA-bd_OB_tRNA"/>
</dbReference>
<name>A0A518K2R6_9BACT</name>
<dbReference type="SMART" id="SM00481">
    <property type="entry name" value="POLIIIAc"/>
    <property type="match status" value="1"/>
</dbReference>
<dbReference type="EC" id="2.7.7.7" evidence="2"/>
<dbReference type="PANTHER" id="PTHR32294">
    <property type="entry name" value="DNA POLYMERASE III SUBUNIT ALPHA"/>
    <property type="match status" value="1"/>
</dbReference>
<protein>
    <recommendedName>
        <fullName evidence="3">DNA polymerase III subunit alpha</fullName>
        <ecNumber evidence="2">2.7.7.7</ecNumber>
    </recommendedName>
</protein>
<evidence type="ECO:0000256" key="5">
    <source>
        <dbReference type="ARBA" id="ARBA00022695"/>
    </source>
</evidence>
<evidence type="ECO:0000256" key="9">
    <source>
        <dbReference type="SAM" id="MobiDB-lite"/>
    </source>
</evidence>
<comment type="subcellular location">
    <subcellularLocation>
        <location evidence="1">Cytoplasm</location>
    </subcellularLocation>
</comment>
<feature type="region of interest" description="Disordered" evidence="9">
    <location>
        <begin position="1216"/>
        <end position="1243"/>
    </location>
</feature>
<dbReference type="InterPro" id="IPR003141">
    <property type="entry name" value="Pol/His_phosphatase_N"/>
</dbReference>
<evidence type="ECO:0000259" key="10">
    <source>
        <dbReference type="SMART" id="SM00481"/>
    </source>
</evidence>
<dbReference type="Gene3D" id="3.20.20.140">
    <property type="entry name" value="Metal-dependent hydrolases"/>
    <property type="match status" value="1"/>
</dbReference>
<evidence type="ECO:0000256" key="8">
    <source>
        <dbReference type="ARBA" id="ARBA00049244"/>
    </source>
</evidence>
<feature type="domain" description="Polymerase/histidinol phosphatase N-terminal" evidence="10">
    <location>
        <begin position="44"/>
        <end position="111"/>
    </location>
</feature>
<dbReference type="Pfam" id="PF02811">
    <property type="entry name" value="PHP"/>
    <property type="match status" value="1"/>
</dbReference>
<dbReference type="NCBIfam" id="TIGR00594">
    <property type="entry name" value="polc"/>
    <property type="match status" value="1"/>
</dbReference>
<evidence type="ECO:0000256" key="7">
    <source>
        <dbReference type="ARBA" id="ARBA00022932"/>
    </source>
</evidence>
<dbReference type="InterPro" id="IPR041931">
    <property type="entry name" value="DNA_pol3_alpha_thumb_dom"/>
</dbReference>
<dbReference type="PANTHER" id="PTHR32294:SF0">
    <property type="entry name" value="DNA POLYMERASE III SUBUNIT ALPHA"/>
    <property type="match status" value="1"/>
</dbReference>
<dbReference type="GO" id="GO:0006260">
    <property type="term" value="P:DNA replication"/>
    <property type="evidence" value="ECO:0007669"/>
    <property type="project" value="UniProtKB-KW"/>
</dbReference>
<dbReference type="Pfam" id="PF17657">
    <property type="entry name" value="DNA_pol3_finger"/>
    <property type="match status" value="1"/>
</dbReference>
<keyword evidence="7" id="KW-0239">DNA-directed DNA polymerase</keyword>
<dbReference type="Gene3D" id="1.10.10.1600">
    <property type="entry name" value="Bacterial DNA polymerase III alpha subunit, thumb domain"/>
    <property type="match status" value="1"/>
</dbReference>